<keyword evidence="3" id="KW-1185">Reference proteome</keyword>
<dbReference type="OrthoDB" id="5286775at2759"/>
<protein>
    <submittedName>
        <fullName evidence="2">Uncharacterized protein</fullName>
    </submittedName>
</protein>
<dbReference type="AlphaFoldDB" id="A0A319DFS1"/>
<organism evidence="2 3">
    <name type="scientific">Aspergillus ellipticus CBS 707.79</name>
    <dbReference type="NCBI Taxonomy" id="1448320"/>
    <lineage>
        <taxon>Eukaryota</taxon>
        <taxon>Fungi</taxon>
        <taxon>Dikarya</taxon>
        <taxon>Ascomycota</taxon>
        <taxon>Pezizomycotina</taxon>
        <taxon>Eurotiomycetes</taxon>
        <taxon>Eurotiomycetidae</taxon>
        <taxon>Eurotiales</taxon>
        <taxon>Aspergillaceae</taxon>
        <taxon>Aspergillus</taxon>
        <taxon>Aspergillus subgen. Circumdati</taxon>
    </lineage>
</organism>
<gene>
    <name evidence="2" type="ORF">BO71DRAFT_349412</name>
</gene>
<name>A0A319DFS1_9EURO</name>
<accession>A0A319DFS1</accession>
<dbReference type="EMBL" id="KZ825839">
    <property type="protein sequence ID" value="PYH96300.1"/>
    <property type="molecule type" value="Genomic_DNA"/>
</dbReference>
<dbReference type="VEuPathDB" id="FungiDB:BO71DRAFT_349412"/>
<feature type="region of interest" description="Disordered" evidence="1">
    <location>
        <begin position="1"/>
        <end position="76"/>
    </location>
</feature>
<evidence type="ECO:0000313" key="2">
    <source>
        <dbReference type="EMBL" id="PYH96300.1"/>
    </source>
</evidence>
<feature type="region of interest" description="Disordered" evidence="1">
    <location>
        <begin position="107"/>
        <end position="173"/>
    </location>
</feature>
<sequence length="465" mass="52276">MKRKRIVDTTYDPRGDADENYEDENMSGDAPSRKPAKKKRKVTKDVPLAADPSVHTPVKEPDATLPITPSIEATSVPLEKTVKTNITPHFDKAPEPVISAYPTPVTGARKKVVQKPSPTLPTSSERDSNVTRDVPGKSSGFPTKRPRERSVSDNEYQSSSHSSENEYEEYRNPAVRRNEKASIVFDFSVEKAKRWGTAINLPEGLYNDDEKELFIRLAMRGFEPIVPRNWRHDFPTLPESLYPYDSEASEKPLIDVIKSSHMYAIKALSSLFAVGSRVRDCEIMRTQPEPLIKQAINNYIQWAFFDANLRDNKNALPVHVIYGQKKGESTLDAVKAINKRLRKLARQHGEGISVKTKHDFEPEPFGILNQKAPSKFPLLIGFIICGPIFAILTHTTDPEQGAVNEDGRFISQFDLSEQGQEVWNSFAIAIAVMHIRRTMLWLTKEGKSGYTAQASRNATDSDVDL</sequence>
<proteinExistence type="predicted"/>
<evidence type="ECO:0000313" key="3">
    <source>
        <dbReference type="Proteomes" id="UP000247810"/>
    </source>
</evidence>
<evidence type="ECO:0000256" key="1">
    <source>
        <dbReference type="SAM" id="MobiDB-lite"/>
    </source>
</evidence>
<dbReference type="Proteomes" id="UP000247810">
    <property type="component" value="Unassembled WGS sequence"/>
</dbReference>
<reference evidence="2 3" key="1">
    <citation type="submission" date="2018-02" db="EMBL/GenBank/DDBJ databases">
        <title>The genomes of Aspergillus section Nigri reveals drivers in fungal speciation.</title>
        <authorList>
            <consortium name="DOE Joint Genome Institute"/>
            <person name="Vesth T.C."/>
            <person name="Nybo J."/>
            <person name="Theobald S."/>
            <person name="Brandl J."/>
            <person name="Frisvad J.C."/>
            <person name="Nielsen K.F."/>
            <person name="Lyhne E.K."/>
            <person name="Kogle M.E."/>
            <person name="Kuo A."/>
            <person name="Riley R."/>
            <person name="Clum A."/>
            <person name="Nolan M."/>
            <person name="Lipzen A."/>
            <person name="Salamov A."/>
            <person name="Henrissat B."/>
            <person name="Wiebenga A."/>
            <person name="De vries R.P."/>
            <person name="Grigoriev I.V."/>
            <person name="Mortensen U.H."/>
            <person name="Andersen M.R."/>
            <person name="Baker S.E."/>
        </authorList>
    </citation>
    <scope>NUCLEOTIDE SEQUENCE [LARGE SCALE GENOMIC DNA]</scope>
    <source>
        <strain evidence="2 3">CBS 707.79</strain>
    </source>
</reference>